<evidence type="ECO:0000313" key="2">
    <source>
        <dbReference type="EMBL" id="ROT74920.1"/>
    </source>
</evidence>
<sequence length="277" mass="31045">MNNCTVDHDLAMPFLAYIAVSAIIYAAGTLCNLACVWCLVHCSRTSIGMKVQLGCFFGLLLVQCAVSDPLVMTSLTSGFFCGSLQPAFRACTLIFGNIVVDLERCHFAAMAVYRLLAVRWPFVYKRACELRKVVVSEVVMAISATVTWVVPLFLKKLELEDLSFLTGNGKGNPQTYSTIRLLFGLGYFVPLGVSLVSYVAIMITIVQRRRKLQTRDSLPVATARRDQLHFIIQNYRERLVECIIPRHCRCKKQKIAAEIQQVEQELTHPSVTSRMPS</sequence>
<dbReference type="SUPFAM" id="SSF81321">
    <property type="entry name" value="Family A G protein-coupled receptor-like"/>
    <property type="match status" value="1"/>
</dbReference>
<proteinExistence type="predicted"/>
<dbReference type="Proteomes" id="UP000283509">
    <property type="component" value="Unassembled WGS sequence"/>
</dbReference>
<evidence type="ECO:0000313" key="3">
    <source>
        <dbReference type="Proteomes" id="UP000283509"/>
    </source>
</evidence>
<comment type="caution">
    <text evidence="2">The sequence shown here is derived from an EMBL/GenBank/DDBJ whole genome shotgun (WGS) entry which is preliminary data.</text>
</comment>
<name>A0A3R7QQU7_PENVA</name>
<keyword evidence="1" id="KW-0812">Transmembrane</keyword>
<dbReference type="OrthoDB" id="10421567at2759"/>
<feature type="transmembrane region" description="Helical" evidence="1">
    <location>
        <begin position="15"/>
        <end position="40"/>
    </location>
</feature>
<organism evidence="2 3">
    <name type="scientific">Penaeus vannamei</name>
    <name type="common">Whiteleg shrimp</name>
    <name type="synonym">Litopenaeus vannamei</name>
    <dbReference type="NCBI Taxonomy" id="6689"/>
    <lineage>
        <taxon>Eukaryota</taxon>
        <taxon>Metazoa</taxon>
        <taxon>Ecdysozoa</taxon>
        <taxon>Arthropoda</taxon>
        <taxon>Crustacea</taxon>
        <taxon>Multicrustacea</taxon>
        <taxon>Malacostraca</taxon>
        <taxon>Eumalacostraca</taxon>
        <taxon>Eucarida</taxon>
        <taxon>Decapoda</taxon>
        <taxon>Dendrobranchiata</taxon>
        <taxon>Penaeoidea</taxon>
        <taxon>Penaeidae</taxon>
        <taxon>Penaeus</taxon>
    </lineage>
</organism>
<evidence type="ECO:0008006" key="4">
    <source>
        <dbReference type="Google" id="ProtNLM"/>
    </source>
</evidence>
<reference evidence="2 3" key="1">
    <citation type="submission" date="2018-04" db="EMBL/GenBank/DDBJ databases">
        <authorList>
            <person name="Zhang X."/>
            <person name="Yuan J."/>
            <person name="Li F."/>
            <person name="Xiang J."/>
        </authorList>
    </citation>
    <scope>NUCLEOTIDE SEQUENCE [LARGE SCALE GENOMIC DNA]</scope>
    <source>
        <tissue evidence="2">Muscle</tissue>
    </source>
</reference>
<reference evidence="2 3" key="2">
    <citation type="submission" date="2019-01" db="EMBL/GenBank/DDBJ databases">
        <title>The decoding of complex shrimp genome reveals the adaptation for benthos swimmer, frequently molting mechanism and breeding impact on genome.</title>
        <authorList>
            <person name="Sun Y."/>
            <person name="Gao Y."/>
            <person name="Yu Y."/>
        </authorList>
    </citation>
    <scope>NUCLEOTIDE SEQUENCE [LARGE SCALE GENOMIC DNA]</scope>
    <source>
        <tissue evidence="2">Muscle</tissue>
    </source>
</reference>
<dbReference type="CDD" id="cd00637">
    <property type="entry name" value="7tm_classA_rhodopsin-like"/>
    <property type="match status" value="1"/>
</dbReference>
<feature type="transmembrane region" description="Helical" evidence="1">
    <location>
        <begin position="181"/>
        <end position="206"/>
    </location>
</feature>
<keyword evidence="1" id="KW-1133">Transmembrane helix</keyword>
<evidence type="ECO:0000256" key="1">
    <source>
        <dbReference type="SAM" id="Phobius"/>
    </source>
</evidence>
<keyword evidence="3" id="KW-1185">Reference proteome</keyword>
<feature type="transmembrane region" description="Helical" evidence="1">
    <location>
        <begin position="133"/>
        <end position="154"/>
    </location>
</feature>
<protein>
    <recommendedName>
        <fullName evidence="4">G-protein coupled receptors family 1 profile domain-containing protein</fullName>
    </recommendedName>
</protein>
<accession>A0A3R7QQU7</accession>
<dbReference type="AlphaFoldDB" id="A0A3R7QQU7"/>
<dbReference type="EMBL" id="QCYY01001832">
    <property type="protein sequence ID" value="ROT74920.1"/>
    <property type="molecule type" value="Genomic_DNA"/>
</dbReference>
<dbReference type="Gene3D" id="1.20.1070.10">
    <property type="entry name" value="Rhodopsin 7-helix transmembrane proteins"/>
    <property type="match status" value="1"/>
</dbReference>
<keyword evidence="1" id="KW-0472">Membrane</keyword>
<gene>
    <name evidence="2" type="ORF">C7M84_006553</name>
</gene>